<dbReference type="PANTHER" id="PTHR21683">
    <property type="entry name" value="COILED-COIL DOMAIN-CONTAINING PROTEIN 42 LIKE-2-LIKE-RELATED"/>
    <property type="match status" value="1"/>
</dbReference>
<name>A0AAN8PTC8_POLSC</name>
<organism evidence="3 4">
    <name type="scientific">Polyplax serrata</name>
    <name type="common">Common mouse louse</name>
    <dbReference type="NCBI Taxonomy" id="468196"/>
    <lineage>
        <taxon>Eukaryota</taxon>
        <taxon>Metazoa</taxon>
        <taxon>Ecdysozoa</taxon>
        <taxon>Arthropoda</taxon>
        <taxon>Hexapoda</taxon>
        <taxon>Insecta</taxon>
        <taxon>Pterygota</taxon>
        <taxon>Neoptera</taxon>
        <taxon>Paraneoptera</taxon>
        <taxon>Psocodea</taxon>
        <taxon>Troctomorpha</taxon>
        <taxon>Phthiraptera</taxon>
        <taxon>Anoplura</taxon>
        <taxon>Polyplacidae</taxon>
        <taxon>Polyplax</taxon>
    </lineage>
</organism>
<evidence type="ECO:0000313" key="4">
    <source>
        <dbReference type="Proteomes" id="UP001372834"/>
    </source>
</evidence>
<proteinExistence type="predicted"/>
<sequence length="596" mass="70328">MSGFENVLPTKEKSFRKCVKDSKVFSTKIKIKRVKTIQKILRNRYQDRSIYYFTSRGKVDPKKPKETDKYEEDSPFYFPKESGDFSYRTKYREDHVKDREKAKGYTYYNRPNYTTKLNEGKLERLHVPSTEVELPGRSVTETVDPEYFTIASGKPITEKFKISSYLKDLQSLFLIHLQIGYKKDETLLIEEQYVAEKKQMQDIKKRFDFYAECYDKFLAEDHSSSLKLLKTADLETKKSKVKREKIRNLLRDCGWYRTKILILDEQWRIARIFQKFLYQVSPLWWRNKYDFIHKSKETGEIDTSDTSLFERTGTSSLTAAASIITIIDQFIEDVSKAEPPRLHFTDPNELLQIFFELERNNLLALLQCEELTQPAQQMETGLERARELFMQEVAILQEHLKYLEDEVVYEENRSRYFEQKAKEISSGLFRELIVDKYTLNLYVNVEDCFEVCVAPNDGNLTLLMMMKGIEQEQESLMVALDKLPNEIVLKALQTCYREDARVMKEAHDATKLIVQIENLMKTLRKSLEPVKEGRKARKLLWRSEPPVEKMEMQQQSKALTKEEMDYLYFFTDFCAATDDPETGKTLCAQRRVNINV</sequence>
<evidence type="ECO:0000259" key="2">
    <source>
        <dbReference type="Pfam" id="PF13863"/>
    </source>
</evidence>
<dbReference type="AlphaFoldDB" id="A0AAN8PTC8"/>
<dbReference type="InterPro" id="IPR051147">
    <property type="entry name" value="CFAP_domain-containing"/>
</dbReference>
<reference evidence="3 4" key="1">
    <citation type="submission" date="2023-10" db="EMBL/GenBank/DDBJ databases">
        <title>Genomes of two closely related lineages of the louse Polyplax serrata with different host specificities.</title>
        <authorList>
            <person name="Martinu J."/>
            <person name="Tarabai H."/>
            <person name="Stefka J."/>
            <person name="Hypsa V."/>
        </authorList>
    </citation>
    <scope>NUCLEOTIDE SEQUENCE [LARGE SCALE GENOMIC DNA]</scope>
    <source>
        <strain evidence="3">HR10_N</strain>
    </source>
</reference>
<dbReference type="InterPro" id="IPR025252">
    <property type="entry name" value="DUF4200"/>
</dbReference>
<dbReference type="Proteomes" id="UP001372834">
    <property type="component" value="Unassembled WGS sequence"/>
</dbReference>
<evidence type="ECO:0000256" key="1">
    <source>
        <dbReference type="ARBA" id="ARBA00023054"/>
    </source>
</evidence>
<dbReference type="GO" id="GO:0005856">
    <property type="term" value="C:cytoskeleton"/>
    <property type="evidence" value="ECO:0007669"/>
    <property type="project" value="UniProtKB-ARBA"/>
</dbReference>
<dbReference type="Pfam" id="PF13863">
    <property type="entry name" value="DUF4200"/>
    <property type="match status" value="1"/>
</dbReference>
<evidence type="ECO:0000313" key="3">
    <source>
        <dbReference type="EMBL" id="KAK6618751.1"/>
    </source>
</evidence>
<keyword evidence="1" id="KW-0175">Coiled coil</keyword>
<dbReference type="PANTHER" id="PTHR21683:SF3">
    <property type="entry name" value="CILIA AND FLAGELLA ASSOCIATED PROTEIN 100"/>
    <property type="match status" value="1"/>
</dbReference>
<feature type="domain" description="DUF4200" evidence="2">
    <location>
        <begin position="166"/>
        <end position="282"/>
    </location>
</feature>
<protein>
    <recommendedName>
        <fullName evidence="2">DUF4200 domain-containing protein</fullName>
    </recommendedName>
</protein>
<dbReference type="EMBL" id="JAWJWE010000041">
    <property type="protein sequence ID" value="KAK6618751.1"/>
    <property type="molecule type" value="Genomic_DNA"/>
</dbReference>
<gene>
    <name evidence="3" type="ORF">RUM43_013142</name>
</gene>
<accession>A0AAN8PTC8</accession>
<comment type="caution">
    <text evidence="3">The sequence shown here is derived from an EMBL/GenBank/DDBJ whole genome shotgun (WGS) entry which is preliminary data.</text>
</comment>